<keyword evidence="1" id="KW-0812">Transmembrane</keyword>
<dbReference type="Pfam" id="PF20219">
    <property type="entry name" value="DUF6579"/>
    <property type="match status" value="1"/>
</dbReference>
<evidence type="ECO:0000313" key="3">
    <source>
        <dbReference type="Proteomes" id="UP000235672"/>
    </source>
</evidence>
<organism evidence="2 3">
    <name type="scientific">Hyaloscypha hepaticicola</name>
    <dbReference type="NCBI Taxonomy" id="2082293"/>
    <lineage>
        <taxon>Eukaryota</taxon>
        <taxon>Fungi</taxon>
        <taxon>Dikarya</taxon>
        <taxon>Ascomycota</taxon>
        <taxon>Pezizomycotina</taxon>
        <taxon>Leotiomycetes</taxon>
        <taxon>Helotiales</taxon>
        <taxon>Hyaloscyphaceae</taxon>
        <taxon>Hyaloscypha</taxon>
    </lineage>
</organism>
<feature type="transmembrane region" description="Helical" evidence="1">
    <location>
        <begin position="449"/>
        <end position="468"/>
    </location>
</feature>
<evidence type="ECO:0000256" key="1">
    <source>
        <dbReference type="SAM" id="Phobius"/>
    </source>
</evidence>
<keyword evidence="3" id="KW-1185">Reference proteome</keyword>
<reference evidence="2 3" key="1">
    <citation type="submission" date="2016-05" db="EMBL/GenBank/DDBJ databases">
        <title>A degradative enzymes factory behind the ericoid mycorrhizal symbiosis.</title>
        <authorList>
            <consortium name="DOE Joint Genome Institute"/>
            <person name="Martino E."/>
            <person name="Morin E."/>
            <person name="Grelet G."/>
            <person name="Kuo A."/>
            <person name="Kohler A."/>
            <person name="Daghino S."/>
            <person name="Barry K."/>
            <person name="Choi C."/>
            <person name="Cichocki N."/>
            <person name="Clum A."/>
            <person name="Copeland A."/>
            <person name="Hainaut M."/>
            <person name="Haridas S."/>
            <person name="Labutti K."/>
            <person name="Lindquist E."/>
            <person name="Lipzen A."/>
            <person name="Khouja H.-R."/>
            <person name="Murat C."/>
            <person name="Ohm R."/>
            <person name="Olson A."/>
            <person name="Spatafora J."/>
            <person name="Veneault-Fourrey C."/>
            <person name="Henrissat B."/>
            <person name="Grigoriev I."/>
            <person name="Martin F."/>
            <person name="Perotto S."/>
        </authorList>
    </citation>
    <scope>NUCLEOTIDE SEQUENCE [LARGE SCALE GENOMIC DNA]</scope>
    <source>
        <strain evidence="2 3">UAMH 7357</strain>
    </source>
</reference>
<dbReference type="AlphaFoldDB" id="A0A2J6QB59"/>
<evidence type="ECO:0000313" key="2">
    <source>
        <dbReference type="EMBL" id="PMD23468.1"/>
    </source>
</evidence>
<dbReference type="OrthoDB" id="3483082at2759"/>
<dbReference type="EMBL" id="KZ613475">
    <property type="protein sequence ID" value="PMD23468.1"/>
    <property type="molecule type" value="Genomic_DNA"/>
</dbReference>
<accession>A0A2J6QB59</accession>
<keyword evidence="1" id="KW-0472">Membrane</keyword>
<feature type="transmembrane region" description="Helical" evidence="1">
    <location>
        <begin position="388"/>
        <end position="412"/>
    </location>
</feature>
<dbReference type="InterPro" id="IPR046486">
    <property type="entry name" value="DUF6579"/>
</dbReference>
<dbReference type="STRING" id="1745343.A0A2J6QB59"/>
<sequence length="571" mass="63050">MNVIRKDAVTNGVVTTVGVVKDIADVRKANADRKLANECRNQLPEVLSSLKDNLRSDTKLNEAKTRATKDITGIMDDIKENLTSGTQRNEALIHALKETTDLSQQVAASKIQKNQTKEWTSVMNASSIQTWTQSTDSNVGNIAGSMKGIAQSADKVVREIEGVQVVTKSLVDRVDYYGRFMQISTTTFLHQMQQTIDVLGRIEDNLADHNSILVSGSGGPEGAAKFVYEFIEMRCETEGENHRFFVYHPDTVWCPHFYKMIKDKPLPPTFCAKSDDLDKICRYMQSCRKELDDEKKCGNDVVFHLLIPAYKKISIKEPLHFPDDLQPFRVEGTKFNGEGLVKINLPAAPKNLLYGVDNYLDPKWQNKTADVAAVATTLVGTGWGVNGLCLAVGMGFGAITGLGALVTIPIWVSTASYSMPIAAEAIHGAVHDSIRERTLILGFKKELPGSSWGLLFSLFLVYGHILGLRSDYEYWEVQFHDLNISNEDDADEDEDKNEEGIFQASVPVVRWCPQSQMANLVNLAEDQGRNWKAKVADVAVLVTKYSNTIGGNTRTVNSFTGVNAGDTTGGV</sequence>
<dbReference type="Proteomes" id="UP000235672">
    <property type="component" value="Unassembled WGS sequence"/>
</dbReference>
<protein>
    <submittedName>
        <fullName evidence="2">Uncharacterized protein</fullName>
    </submittedName>
</protein>
<name>A0A2J6QB59_9HELO</name>
<gene>
    <name evidence="2" type="ORF">NA56DRAFT_747317</name>
</gene>
<keyword evidence="1" id="KW-1133">Transmembrane helix</keyword>
<proteinExistence type="predicted"/>